<reference evidence="1 2" key="1">
    <citation type="journal article" date="2013" name="Science">
        <title>Pandoraviruses: amoeba viruses with genomes up to 2.5 Mb reaching that of parasitic eukaryotes.</title>
        <authorList>
            <person name="Philippe N."/>
            <person name="Legendre M."/>
            <person name="Doutre G."/>
            <person name="Coute Y."/>
            <person name="Poirot O."/>
            <person name="Lescot M."/>
            <person name="Arslan D."/>
            <person name="Seltzer V."/>
            <person name="Bertaux L."/>
            <person name="Bruley C."/>
            <person name="Garin J."/>
            <person name="Claverie J.M."/>
            <person name="Abergel C."/>
        </authorList>
    </citation>
    <scope>NUCLEOTIDE SEQUENCE [LARGE SCALE GENOMIC DNA]</scope>
</reference>
<name>S4VY01_9VIRU</name>
<protein>
    <submittedName>
        <fullName evidence="1">Uncharacterized protein</fullName>
    </submittedName>
</protein>
<evidence type="ECO:0000313" key="1">
    <source>
        <dbReference type="EMBL" id="AGO85248.1"/>
    </source>
</evidence>
<dbReference type="RefSeq" id="YP_008438322.1">
    <property type="nucleotide sequence ID" value="NC_022098.1"/>
</dbReference>
<evidence type="ECO:0000313" key="2">
    <source>
        <dbReference type="Proteomes" id="UP000204584"/>
    </source>
</evidence>
<dbReference type="Proteomes" id="UP000204584">
    <property type="component" value="Segment"/>
</dbReference>
<proteinExistence type="predicted"/>
<keyword evidence="2" id="KW-1185">Reference proteome</keyword>
<dbReference type="EMBL" id="KC977571">
    <property type="protein sequence ID" value="AGO85248.1"/>
    <property type="molecule type" value="Genomic_DNA"/>
</dbReference>
<accession>S4VY01</accession>
<dbReference type="KEGG" id="vg:16607035"/>
<dbReference type="GeneID" id="16607035"/>
<gene>
    <name evidence="1" type="ORF">psal_cds_1049</name>
</gene>
<sequence>MGETPDDWGAVATAAIKARAVNVIAWLCESVFSPDERDAIDRAFQREALAVLALVHHIAHIDRADVVVFLLDTCAPGMPRRPEVIDAVGRCVETRREGVLRALHRKAFT</sequence>
<organism evidence="1 2">
    <name type="scientific">Pandoravirus salinus</name>
    <dbReference type="NCBI Taxonomy" id="1349410"/>
    <lineage>
        <taxon>Viruses</taxon>
        <taxon>Pandoravirus</taxon>
    </lineage>
</organism>